<evidence type="ECO:0000256" key="10">
    <source>
        <dbReference type="ARBA" id="ARBA00023049"/>
    </source>
</evidence>
<comment type="caution">
    <text evidence="16">Lacks conserved residue(s) required for the propagation of feature annotation.</text>
</comment>
<keyword evidence="9 14" id="KW-0862">Zinc</keyword>
<evidence type="ECO:0000256" key="6">
    <source>
        <dbReference type="ARBA" id="ARBA00022729"/>
    </source>
</evidence>
<feature type="binding site" evidence="14">
    <location>
        <position position="282"/>
    </location>
    <ligand>
        <name>Ca(2+)</name>
        <dbReference type="ChEBI" id="CHEBI:29108"/>
        <label>2</label>
    </ligand>
</feature>
<evidence type="ECO:0000256" key="17">
    <source>
        <dbReference type="SAM" id="MobiDB-lite"/>
    </source>
</evidence>
<dbReference type="AlphaFoldDB" id="V8NTJ6"/>
<evidence type="ECO:0000256" key="5">
    <source>
        <dbReference type="ARBA" id="ARBA00022723"/>
    </source>
</evidence>
<dbReference type="InterPro" id="IPR024079">
    <property type="entry name" value="MetalloPept_cat_dom_sf"/>
</dbReference>
<dbReference type="InterPro" id="IPR000884">
    <property type="entry name" value="TSP1_rpt"/>
</dbReference>
<dbReference type="Pfam" id="PF19236">
    <property type="entry name" value="ADAMTS_CR_3"/>
    <property type="match status" value="1"/>
</dbReference>
<feature type="active site" evidence="13 16">
    <location>
        <position position="437"/>
    </location>
</feature>
<feature type="disulfide bond" evidence="15">
    <location>
        <begin position="603"/>
        <end position="633"/>
    </location>
</feature>
<evidence type="ECO:0000256" key="12">
    <source>
        <dbReference type="ARBA" id="ARBA00023180"/>
    </source>
</evidence>
<feature type="disulfide bond" evidence="15">
    <location>
        <begin position="395"/>
        <end position="402"/>
    </location>
</feature>
<feature type="binding site" evidence="14">
    <location>
        <position position="282"/>
    </location>
    <ligand>
        <name>Ca(2+)</name>
        <dbReference type="ChEBI" id="CHEBI:29108"/>
        <label>1</label>
    </ligand>
</feature>
<evidence type="ECO:0000256" key="15">
    <source>
        <dbReference type="PIRSR" id="PIRSR613273-3"/>
    </source>
</evidence>
<feature type="disulfide bond" evidence="15">
    <location>
        <begin position="542"/>
        <end position="574"/>
    </location>
</feature>
<feature type="binding site" evidence="14">
    <location>
        <position position="494"/>
    </location>
    <ligand>
        <name>Ca(2+)</name>
        <dbReference type="ChEBI" id="CHEBI:29108"/>
        <label>1</label>
    </ligand>
</feature>
<feature type="compositionally biased region" description="Low complexity" evidence="17">
    <location>
        <begin position="76"/>
        <end position="109"/>
    </location>
</feature>
<keyword evidence="5 14" id="KW-0479">Metal-binding</keyword>
<dbReference type="PRINTS" id="PR01857">
    <property type="entry name" value="ADAMTSFAMILY"/>
</dbReference>
<evidence type="ECO:0000256" key="1">
    <source>
        <dbReference type="ARBA" id="ARBA00004498"/>
    </source>
</evidence>
<dbReference type="CDD" id="cd04273">
    <property type="entry name" value="ZnMc_ADAMTS_like"/>
    <property type="match status" value="1"/>
</dbReference>
<dbReference type="MEROPS" id="M12.029"/>
<feature type="domain" description="Peptidase M12B" evidence="18">
    <location>
        <begin position="279"/>
        <end position="499"/>
    </location>
</feature>
<gene>
    <name evidence="19" type="primary">ADAMTS19</name>
    <name evidence="19" type="ORF">L345_08941</name>
</gene>
<evidence type="ECO:0000256" key="3">
    <source>
        <dbReference type="ARBA" id="ARBA00022530"/>
    </source>
</evidence>
<keyword evidence="10" id="KW-0482">Metalloprotease</keyword>
<keyword evidence="19" id="KW-0401">Integrin</keyword>
<feature type="binding site" evidence="14 16">
    <location>
        <position position="436"/>
    </location>
    <ligand>
        <name>Zn(2+)</name>
        <dbReference type="ChEBI" id="CHEBI:29105"/>
        <note>catalytic</note>
    </ligand>
</feature>
<dbReference type="InterPro" id="IPR045371">
    <property type="entry name" value="ADAMTS_CR_3"/>
</dbReference>
<keyword evidence="20" id="KW-1185">Reference proteome</keyword>
<evidence type="ECO:0000256" key="14">
    <source>
        <dbReference type="PIRSR" id="PIRSR613273-2"/>
    </source>
</evidence>
<keyword evidence="11 15" id="KW-1015">Disulfide bond</keyword>
<keyword evidence="2" id="KW-0964">Secreted</keyword>
<feature type="binding site" evidence="14">
    <location>
        <position position="367"/>
    </location>
    <ligand>
        <name>Ca(2+)</name>
        <dbReference type="ChEBI" id="CHEBI:29108"/>
        <label>2</label>
    </ligand>
</feature>
<keyword evidence="8" id="KW-0378">Hydrolase</keyword>
<keyword evidence="7" id="KW-0677">Repeat</keyword>
<evidence type="ECO:0000256" key="11">
    <source>
        <dbReference type="ARBA" id="ARBA00023157"/>
    </source>
</evidence>
<protein>
    <submittedName>
        <fullName evidence="19">A disintegrin and metalloproteinase with thrombospondin motifs 19</fullName>
    </submittedName>
</protein>
<comment type="caution">
    <text evidence="19">The sequence shown here is derived from an EMBL/GenBank/DDBJ whole genome shotgun (WGS) entry which is preliminary data.</text>
</comment>
<dbReference type="OrthoDB" id="10035764at2759"/>
<dbReference type="InterPro" id="IPR036383">
    <property type="entry name" value="TSP1_rpt_sf"/>
</dbReference>
<feature type="disulfide bond" evidence="15">
    <location>
        <begin position="355"/>
        <end position="420"/>
    </location>
</feature>
<dbReference type="PANTHER" id="PTHR13723:SF197">
    <property type="entry name" value="A DISINTEGRIN AND METALLOPROTEINASE WITH THROMBOSPONDIN MOTIFS 19"/>
    <property type="match status" value="1"/>
</dbReference>
<dbReference type="InterPro" id="IPR041645">
    <property type="entry name" value="ADAMTS_CR_2"/>
</dbReference>
<dbReference type="GO" id="GO:0007229">
    <property type="term" value="P:integrin-mediated signaling pathway"/>
    <property type="evidence" value="ECO:0007669"/>
    <property type="project" value="UniProtKB-KW"/>
</dbReference>
<dbReference type="InterPro" id="IPR013273">
    <property type="entry name" value="ADAMTS/ADAMTS-like"/>
</dbReference>
<dbReference type="InterPro" id="IPR001590">
    <property type="entry name" value="Peptidase_M12B"/>
</dbReference>
<dbReference type="SMART" id="SM00209">
    <property type="entry name" value="TSP1"/>
    <property type="match status" value="1"/>
</dbReference>
<dbReference type="SMART" id="SM00608">
    <property type="entry name" value="ACR"/>
    <property type="match status" value="1"/>
</dbReference>
<comment type="cofactor">
    <cofactor evidence="14">
        <name>Zn(2+)</name>
        <dbReference type="ChEBI" id="CHEBI:29105"/>
    </cofactor>
    <text evidence="14">Binds 1 zinc ion per subunit.</text>
</comment>
<dbReference type="Pfam" id="PF01421">
    <property type="entry name" value="Reprolysin"/>
    <property type="match status" value="1"/>
</dbReference>
<evidence type="ECO:0000313" key="20">
    <source>
        <dbReference type="Proteomes" id="UP000018936"/>
    </source>
</evidence>
<feature type="non-terminal residue" evidence="19">
    <location>
        <position position="1"/>
    </location>
</feature>
<organism evidence="19 20">
    <name type="scientific">Ophiophagus hannah</name>
    <name type="common">King cobra</name>
    <name type="synonym">Naja hannah</name>
    <dbReference type="NCBI Taxonomy" id="8665"/>
    <lineage>
        <taxon>Eukaryota</taxon>
        <taxon>Metazoa</taxon>
        <taxon>Chordata</taxon>
        <taxon>Craniata</taxon>
        <taxon>Vertebrata</taxon>
        <taxon>Euteleostomi</taxon>
        <taxon>Lepidosauria</taxon>
        <taxon>Squamata</taxon>
        <taxon>Bifurcata</taxon>
        <taxon>Unidentata</taxon>
        <taxon>Episquamata</taxon>
        <taxon>Toxicofera</taxon>
        <taxon>Serpentes</taxon>
        <taxon>Colubroidea</taxon>
        <taxon>Elapidae</taxon>
        <taxon>Elapinae</taxon>
        <taxon>Ophiophagus</taxon>
    </lineage>
</organism>
<dbReference type="Gene3D" id="2.20.100.10">
    <property type="entry name" value="Thrombospondin type-1 (TSP1) repeat"/>
    <property type="match status" value="1"/>
</dbReference>
<evidence type="ECO:0000256" key="4">
    <source>
        <dbReference type="ARBA" id="ARBA00022670"/>
    </source>
</evidence>
<evidence type="ECO:0000256" key="8">
    <source>
        <dbReference type="ARBA" id="ARBA00022801"/>
    </source>
</evidence>
<dbReference type="InterPro" id="IPR006586">
    <property type="entry name" value="ADAM_Cys-rich"/>
</dbReference>
<keyword evidence="3" id="KW-0272">Extracellular matrix</keyword>
<evidence type="ECO:0000313" key="19">
    <source>
        <dbReference type="EMBL" id="ETE65286.1"/>
    </source>
</evidence>
<evidence type="ECO:0000256" key="16">
    <source>
        <dbReference type="PROSITE-ProRule" id="PRU00276"/>
    </source>
</evidence>
<dbReference type="GO" id="GO:0031012">
    <property type="term" value="C:extracellular matrix"/>
    <property type="evidence" value="ECO:0007669"/>
    <property type="project" value="TreeGrafter"/>
</dbReference>
<dbReference type="PROSITE" id="PS50092">
    <property type="entry name" value="TSP1"/>
    <property type="match status" value="1"/>
</dbReference>
<feature type="disulfide bond" evidence="15">
    <location>
        <begin position="599"/>
        <end position="628"/>
    </location>
</feature>
<keyword evidence="14" id="KW-0106">Calcium</keyword>
<dbReference type="PROSITE" id="PS50215">
    <property type="entry name" value="ADAM_MEPRO"/>
    <property type="match status" value="1"/>
</dbReference>
<dbReference type="Pfam" id="PF00090">
    <property type="entry name" value="TSP_1"/>
    <property type="match status" value="1"/>
</dbReference>
<keyword evidence="12" id="KW-0325">Glycoprotein</keyword>
<feature type="binding site" evidence="14">
    <location>
        <position position="384"/>
    </location>
    <ligand>
        <name>Ca(2+)</name>
        <dbReference type="ChEBI" id="CHEBI:29108"/>
        <label>1</label>
    </ligand>
</feature>
<dbReference type="SUPFAM" id="SSF55486">
    <property type="entry name" value="Metalloproteases ('zincins'), catalytic domain"/>
    <property type="match status" value="1"/>
</dbReference>
<proteinExistence type="predicted"/>
<dbReference type="Pfam" id="PF17771">
    <property type="entry name" value="ADAMTS_CR_2"/>
    <property type="match status" value="1"/>
</dbReference>
<dbReference type="Gene3D" id="3.40.1620.60">
    <property type="match status" value="2"/>
</dbReference>
<feature type="disulfide bond" evidence="15 16">
    <location>
        <begin position="414"/>
        <end position="494"/>
    </location>
</feature>
<comment type="subcellular location">
    <subcellularLocation>
        <location evidence="1">Secreted</location>
        <location evidence="1">Extracellular space</location>
        <location evidence="1">Extracellular matrix</location>
    </subcellularLocation>
</comment>
<dbReference type="Gene3D" id="2.60.120.830">
    <property type="match status" value="1"/>
</dbReference>
<dbReference type="InterPro" id="IPR050439">
    <property type="entry name" value="ADAMTS_ADAMTS-like"/>
</dbReference>
<keyword evidence="6" id="KW-0732">Signal</keyword>
<feature type="region of interest" description="Disordered" evidence="17">
    <location>
        <begin position="76"/>
        <end position="150"/>
    </location>
</feature>
<evidence type="ECO:0000256" key="7">
    <source>
        <dbReference type="ARBA" id="ARBA00022737"/>
    </source>
</evidence>
<dbReference type="EMBL" id="AZIM01001930">
    <property type="protein sequence ID" value="ETE65286.1"/>
    <property type="molecule type" value="Genomic_DNA"/>
</dbReference>
<dbReference type="GO" id="GO:0006508">
    <property type="term" value="P:proteolysis"/>
    <property type="evidence" value="ECO:0007669"/>
    <property type="project" value="UniProtKB-KW"/>
</dbReference>
<evidence type="ECO:0000259" key="18">
    <source>
        <dbReference type="PROSITE" id="PS50215"/>
    </source>
</evidence>
<dbReference type="GO" id="GO:0046872">
    <property type="term" value="F:metal ion binding"/>
    <property type="evidence" value="ECO:0007669"/>
    <property type="project" value="UniProtKB-KW"/>
</dbReference>
<feature type="disulfide bond" evidence="15">
    <location>
        <begin position="534"/>
        <end position="555"/>
    </location>
</feature>
<feature type="disulfide bond" evidence="15">
    <location>
        <begin position="523"/>
        <end position="547"/>
    </location>
</feature>
<dbReference type="GO" id="GO:0004222">
    <property type="term" value="F:metalloendopeptidase activity"/>
    <property type="evidence" value="ECO:0007669"/>
    <property type="project" value="InterPro"/>
</dbReference>
<dbReference type="InterPro" id="IPR002870">
    <property type="entry name" value="Peptidase_M12B_N"/>
</dbReference>
<feature type="binding site" evidence="14">
    <location>
        <position position="367"/>
    </location>
    <ligand>
        <name>Ca(2+)</name>
        <dbReference type="ChEBI" id="CHEBI:29108"/>
        <label>1</label>
    </ligand>
</feature>
<dbReference type="PANTHER" id="PTHR13723">
    <property type="entry name" value="ADAMTS A DISINTEGRIN AND METALLOPROTEASE WITH THROMBOSPONDIN MOTIFS PROTEASE"/>
    <property type="match status" value="1"/>
</dbReference>
<dbReference type="SUPFAM" id="SSF82895">
    <property type="entry name" value="TSP-1 type 1 repeat"/>
    <property type="match status" value="1"/>
</dbReference>
<dbReference type="FunFam" id="3.40.390.10:FF:000001">
    <property type="entry name" value="A disintegrin and metalloproteinase with thrombospondin motifs 1"/>
    <property type="match status" value="1"/>
</dbReference>
<sequence length="759" mass="84651">METKRERRLSHLCCIFYQLCFLSDRITSGLQPLGDFEEWEIVYPALWNRSQQESTGGSGAGGSCSLDGNCGNSSSNINATSASTQGVGSSREIRSVSSSSDHQHQQPPVRETSEDEYESQDFYHWSPLPQGSNGTSQQPSHPSVSPPEDEDEMLLRIPAFAQELYLLLKRDSRFLAPGFAVEERLLNEKGTPDLIHTQTERSCYYSGSVLHYPGSFASFSTCGGLIGFLQMNDNFIFIEPFNHSLAVIGQAHQKRRVRGQKGTENGRGKRYSYKLPQEYNVETVVIADPAMVSYHGADAARRFILTILNMVFNLFQHKSLGVQMNLRVTKLVLLHETPAEMYIGHHGEKMLASFCKWQHEEFGKKNDIHLEMSTSWNENVSPVDAAVLITRKDFCVHKDEPCDTVGIAYLNGMCSEKRKCIIAEDNGLNLAFTIAHEMGHNMGINHDNDHPSCADGLHIMSGEWIKGQNLGDVSWSRCSRDDLERFLRSKASNCLLHTNPQSLNSVIIPSKLPGITYTADEQCQILFGPTASFCQEMQHVICAGLWCKVEGEKECKTKLDPPMDGTDCDTGKWCKVGECISKTSFAEHMEAEWSSWSSCSRTCNTGISSRQRHEEAECHGSRIQYKICKNPSCSPGLPAFRDWQCQVFSIRLAYQKHVHQWQAIIDKEKPCALFCSPNGKEQPILVTEKVMDGTSCGPQDVDICANGRCQKFGCDGILGSLAWEDHCGVCNGNGKSCRVVKGDFNHTRGAGKLLLTFID</sequence>
<dbReference type="Pfam" id="PF01562">
    <property type="entry name" value="Pep_M12B_propep"/>
    <property type="match status" value="1"/>
</dbReference>
<name>V8NTJ6_OPHHA</name>
<evidence type="ECO:0000256" key="9">
    <source>
        <dbReference type="ARBA" id="ARBA00022833"/>
    </source>
</evidence>
<feature type="binding site" evidence="14 16">
    <location>
        <position position="446"/>
    </location>
    <ligand>
        <name>Zn(2+)</name>
        <dbReference type="ChEBI" id="CHEBI:29105"/>
        <note>catalytic</note>
    </ligand>
</feature>
<keyword evidence="4" id="KW-0645">Protease</keyword>
<evidence type="ECO:0000256" key="13">
    <source>
        <dbReference type="PIRSR" id="PIRSR613273-1"/>
    </source>
</evidence>
<feature type="binding site" evidence="14 16">
    <location>
        <position position="440"/>
    </location>
    <ligand>
        <name>Zn(2+)</name>
        <dbReference type="ChEBI" id="CHEBI:29105"/>
        <note>catalytic</note>
    </ligand>
</feature>
<feature type="disulfide bond" evidence="15">
    <location>
        <begin position="453"/>
        <end position="478"/>
    </location>
</feature>
<dbReference type="GO" id="GO:0030198">
    <property type="term" value="P:extracellular matrix organization"/>
    <property type="evidence" value="ECO:0007669"/>
    <property type="project" value="InterPro"/>
</dbReference>
<evidence type="ECO:0000256" key="2">
    <source>
        <dbReference type="ARBA" id="ARBA00022525"/>
    </source>
</evidence>
<dbReference type="Proteomes" id="UP000018936">
    <property type="component" value="Unassembled WGS sequence"/>
</dbReference>
<dbReference type="Gene3D" id="3.40.390.10">
    <property type="entry name" value="Collagenase (Catalytic Domain)"/>
    <property type="match status" value="1"/>
</dbReference>
<feature type="disulfide bond" evidence="15">
    <location>
        <begin position="568"/>
        <end position="579"/>
    </location>
</feature>
<reference evidence="19 20" key="1">
    <citation type="journal article" date="2013" name="Proc. Natl. Acad. Sci. U.S.A.">
        <title>The king cobra genome reveals dynamic gene evolution and adaptation in the snake venom system.</title>
        <authorList>
            <person name="Vonk F.J."/>
            <person name="Casewell N.R."/>
            <person name="Henkel C.V."/>
            <person name="Heimberg A.M."/>
            <person name="Jansen H.J."/>
            <person name="McCleary R.J."/>
            <person name="Kerkkamp H.M."/>
            <person name="Vos R.A."/>
            <person name="Guerreiro I."/>
            <person name="Calvete J.J."/>
            <person name="Wuster W."/>
            <person name="Woods A.E."/>
            <person name="Logan J.M."/>
            <person name="Harrison R.A."/>
            <person name="Castoe T.A."/>
            <person name="de Koning A.P."/>
            <person name="Pollock D.D."/>
            <person name="Yandell M."/>
            <person name="Calderon D."/>
            <person name="Renjifo C."/>
            <person name="Currier R.B."/>
            <person name="Salgado D."/>
            <person name="Pla D."/>
            <person name="Sanz L."/>
            <person name="Hyder A.S."/>
            <person name="Ribeiro J.M."/>
            <person name="Arntzen J.W."/>
            <person name="van den Thillart G.E."/>
            <person name="Boetzer M."/>
            <person name="Pirovano W."/>
            <person name="Dirks R.P."/>
            <person name="Spaink H.P."/>
            <person name="Duboule D."/>
            <person name="McGlinn E."/>
            <person name="Kini R.M."/>
            <person name="Richardson M.K."/>
        </authorList>
    </citation>
    <scope>NUCLEOTIDE SEQUENCE</scope>
    <source>
        <tissue evidence="19">Blood</tissue>
    </source>
</reference>
<accession>V8NTJ6</accession>